<protein>
    <submittedName>
        <fullName evidence="2">LLM class flavin-dependent oxidoreductase</fullName>
    </submittedName>
</protein>
<dbReference type="KEGG" id="txa:HQN79_09560"/>
<dbReference type="SUPFAM" id="SSF51679">
    <property type="entry name" value="Bacterial luciferase-like"/>
    <property type="match status" value="1"/>
</dbReference>
<sequence length="337" mass="38306">MKPNLNAHPQLGVMLHITPELNQTPQATYSAFTDLVHKLDVIGFDNAWVTEHHFNDMSLTPAPLHLIGHLLGKTENIKIGCAALLLGFHNPIEIAEQLAVLQSLYPQRILCGFAKGGPFESQNAAFKTDKDLSRERMNEALPALMQLWSSDTPQNHRGKHYQWENINLQPRCDLHSQQLFVATGDEQSVQMAAQNGLGLMSAQFWDSDKIDQQIKLYTQFAQHTPNMMVARGLFIDDNSSVARQMALEHIELFREEKAKHWGKHPGPMAKLDPEALLSRMLCGSPDQVRQQLQRLLRMGVKHLALNPLTHSHQVRFQQLRWFKEEIWQPLMAQSNAA</sequence>
<evidence type="ECO:0000313" key="2">
    <source>
        <dbReference type="EMBL" id="QKI89799.1"/>
    </source>
</evidence>
<dbReference type="Gene3D" id="3.20.20.30">
    <property type="entry name" value="Luciferase-like domain"/>
    <property type="match status" value="1"/>
</dbReference>
<dbReference type="InterPro" id="IPR050766">
    <property type="entry name" value="Bact_Lucif_Oxidored"/>
</dbReference>
<organism evidence="2 3">
    <name type="scientific">Thiomicrorhabdus xiamenensis</name>
    <dbReference type="NCBI Taxonomy" id="2739063"/>
    <lineage>
        <taxon>Bacteria</taxon>
        <taxon>Pseudomonadati</taxon>
        <taxon>Pseudomonadota</taxon>
        <taxon>Gammaproteobacteria</taxon>
        <taxon>Thiotrichales</taxon>
        <taxon>Piscirickettsiaceae</taxon>
        <taxon>Thiomicrorhabdus</taxon>
    </lineage>
</organism>
<evidence type="ECO:0000313" key="3">
    <source>
        <dbReference type="Proteomes" id="UP000504724"/>
    </source>
</evidence>
<dbReference type="InterPro" id="IPR011251">
    <property type="entry name" value="Luciferase-like_dom"/>
</dbReference>
<dbReference type="PANTHER" id="PTHR30137">
    <property type="entry name" value="LUCIFERASE-LIKE MONOOXYGENASE"/>
    <property type="match status" value="1"/>
</dbReference>
<dbReference type="PANTHER" id="PTHR30137:SF6">
    <property type="entry name" value="LUCIFERASE-LIKE MONOOXYGENASE"/>
    <property type="match status" value="1"/>
</dbReference>
<dbReference type="AlphaFoldDB" id="A0A7D4SJC5"/>
<dbReference type="Proteomes" id="UP000504724">
    <property type="component" value="Chromosome"/>
</dbReference>
<dbReference type="InterPro" id="IPR036661">
    <property type="entry name" value="Luciferase-like_sf"/>
</dbReference>
<feature type="domain" description="Luciferase-like" evidence="1">
    <location>
        <begin position="14"/>
        <end position="301"/>
    </location>
</feature>
<proteinExistence type="predicted"/>
<dbReference type="Pfam" id="PF00296">
    <property type="entry name" value="Bac_luciferase"/>
    <property type="match status" value="1"/>
</dbReference>
<dbReference type="RefSeq" id="WP_173285946.1">
    <property type="nucleotide sequence ID" value="NZ_CP054020.1"/>
</dbReference>
<dbReference type="GO" id="GO:0016705">
    <property type="term" value="F:oxidoreductase activity, acting on paired donors, with incorporation or reduction of molecular oxygen"/>
    <property type="evidence" value="ECO:0007669"/>
    <property type="project" value="InterPro"/>
</dbReference>
<gene>
    <name evidence="2" type="ORF">HQN79_09560</name>
</gene>
<dbReference type="GO" id="GO:0005829">
    <property type="term" value="C:cytosol"/>
    <property type="evidence" value="ECO:0007669"/>
    <property type="project" value="TreeGrafter"/>
</dbReference>
<dbReference type="EMBL" id="CP054020">
    <property type="protein sequence ID" value="QKI89799.1"/>
    <property type="molecule type" value="Genomic_DNA"/>
</dbReference>
<accession>A0A7D4SJC5</accession>
<evidence type="ECO:0000259" key="1">
    <source>
        <dbReference type="Pfam" id="PF00296"/>
    </source>
</evidence>
<keyword evidence="3" id="KW-1185">Reference proteome</keyword>
<name>A0A7D4SJC5_9GAMM</name>
<reference evidence="2 3" key="1">
    <citation type="submission" date="2020-05" db="EMBL/GenBank/DDBJ databases">
        <title>Thiomicrorhabdus sediminis sp.nov. and Thiomicrorhabdus xiamenensis sp.nov., novel sulfur-oxidizing bacteria isolated from coastal sediment.</title>
        <authorList>
            <person name="Liu X."/>
        </authorList>
    </citation>
    <scope>NUCLEOTIDE SEQUENCE [LARGE SCALE GENOMIC DNA]</scope>
    <source>
        <strain evidence="2 3">G2</strain>
    </source>
</reference>